<dbReference type="SUPFAM" id="SSF48452">
    <property type="entry name" value="TPR-like"/>
    <property type="match status" value="1"/>
</dbReference>
<dbReference type="InterPro" id="IPR011990">
    <property type="entry name" value="TPR-like_helical_dom_sf"/>
</dbReference>
<evidence type="ECO:0000313" key="4">
    <source>
        <dbReference type="EMBL" id="OAR04470.1"/>
    </source>
</evidence>
<name>A0A179IRZ0_HYDSH</name>
<accession>A0A179IRZ0</accession>
<dbReference type="EMBL" id="JXBB01000015">
    <property type="protein sequence ID" value="OAR04470.1"/>
    <property type="molecule type" value="Genomic_DNA"/>
</dbReference>
<gene>
    <name evidence="4" type="ORF">SA87_01745</name>
</gene>
<evidence type="ECO:0000259" key="3">
    <source>
        <dbReference type="Pfam" id="PF14020"/>
    </source>
</evidence>
<feature type="region of interest" description="Disordered" evidence="1">
    <location>
        <begin position="296"/>
        <end position="315"/>
    </location>
</feature>
<protein>
    <recommendedName>
        <fullName evidence="3">DUF4236 domain-containing protein</fullName>
    </recommendedName>
</protein>
<sequence>MGLRFSRRVRLAKGVSLNVSKRGVGLSVGVRGFRVGVGPRGPYVSAGIPGTGLYAVESLKKGSRPKAHRAPRTEKVNFPVSDGFLSGGPLATRLGARAFALPAWTPGLAQATRSPEETGGSPEGFWHPRLSPEVLAALREGLRPPFWARLRPWLVGLTVTFALFGHRLLAFALVLGLLYEWPYRRRGTAAGARLRRRLRRALDRREWGAVRALAAPGDDNAPPWSGPWRDDAWTLAFRAAAADAFGETKAAVALYRRYLARFPDDPAARFRLGLLDMALRSRSSVAVESPAAVGSPAAAGLQEGGLPVDERRDEPSGSEALGAVVRAFVAAGRSVPPTALTALAAAHLTEGHADAALVLLAQVKVPRREADAWIRSVRLLRAKAHLLLGREAAARRELALLAALGEGGGSTEALLAYVRKKDPAVLWCGIIDVE</sequence>
<dbReference type="Proteomes" id="UP000243024">
    <property type="component" value="Unassembled WGS sequence"/>
</dbReference>
<keyword evidence="5" id="KW-1185">Reference proteome</keyword>
<dbReference type="Pfam" id="PF14020">
    <property type="entry name" value="DUF4236"/>
    <property type="match status" value="1"/>
</dbReference>
<dbReference type="RefSeq" id="WP_066200558.1">
    <property type="nucleotide sequence ID" value="NZ_CBCSAS010000051.1"/>
</dbReference>
<evidence type="ECO:0000256" key="1">
    <source>
        <dbReference type="SAM" id="MobiDB-lite"/>
    </source>
</evidence>
<comment type="caution">
    <text evidence="4">The sequence shown here is derived from an EMBL/GenBank/DDBJ whole genome shotgun (WGS) entry which is preliminary data.</text>
</comment>
<dbReference type="AlphaFoldDB" id="A0A179IRZ0"/>
<dbReference type="Pfam" id="PF13428">
    <property type="entry name" value="TPR_14"/>
    <property type="match status" value="1"/>
</dbReference>
<keyword evidence="2" id="KW-1133">Transmembrane helix</keyword>
<keyword evidence="2" id="KW-0472">Membrane</keyword>
<proteinExistence type="predicted"/>
<dbReference type="STRING" id="1484.SA87_01745"/>
<keyword evidence="2" id="KW-0812">Transmembrane</keyword>
<organism evidence="4 5">
    <name type="scientific">Hydrogenibacillus schlegelii</name>
    <name type="common">Bacillus schlegelii</name>
    <dbReference type="NCBI Taxonomy" id="1484"/>
    <lineage>
        <taxon>Bacteria</taxon>
        <taxon>Bacillati</taxon>
        <taxon>Bacillota</taxon>
        <taxon>Bacilli</taxon>
        <taxon>Bacillales</taxon>
        <taxon>Bacillales Family X. Incertae Sedis</taxon>
        <taxon>Hydrogenibacillus</taxon>
    </lineage>
</organism>
<feature type="transmembrane region" description="Helical" evidence="2">
    <location>
        <begin position="153"/>
        <end position="179"/>
    </location>
</feature>
<evidence type="ECO:0000313" key="5">
    <source>
        <dbReference type="Proteomes" id="UP000243024"/>
    </source>
</evidence>
<evidence type="ECO:0000256" key="2">
    <source>
        <dbReference type="SAM" id="Phobius"/>
    </source>
</evidence>
<feature type="domain" description="DUF4236" evidence="3">
    <location>
        <begin position="3"/>
        <end position="54"/>
    </location>
</feature>
<reference evidence="4 5" key="1">
    <citation type="submission" date="2015-09" db="EMBL/GenBank/DDBJ databases">
        <title>Draft genome sequence of Hydrogenibacillus schlegelii DSM 2000.</title>
        <authorList>
            <person name="Hemp J."/>
        </authorList>
    </citation>
    <scope>NUCLEOTIDE SEQUENCE [LARGE SCALE GENOMIC DNA]</scope>
    <source>
        <strain evidence="4 5">MA 48</strain>
    </source>
</reference>
<dbReference type="InterPro" id="IPR025330">
    <property type="entry name" value="DUF4236"/>
</dbReference>